<name>A0A0S4QLY3_9ACTN</name>
<gene>
    <name evidence="1" type="ORF">Ga0074812_108137</name>
</gene>
<dbReference type="EMBL" id="FAOZ01000008">
    <property type="protein sequence ID" value="CUU56609.1"/>
    <property type="molecule type" value="Genomic_DNA"/>
</dbReference>
<sequence length="71" mass="7727">MRKLASCGVWLVLLALDGPVDLRRWAWWSADEPFGVRGIGRVQDGSAGLVDRGGLPVVDHGRGEQADPECR</sequence>
<accession>A0A0S4QLY3</accession>
<protein>
    <submittedName>
        <fullName evidence="1">Uncharacterized protein</fullName>
    </submittedName>
</protein>
<organism evidence="1 2">
    <name type="scientific">Parafrankia irregularis</name>
    <dbReference type="NCBI Taxonomy" id="795642"/>
    <lineage>
        <taxon>Bacteria</taxon>
        <taxon>Bacillati</taxon>
        <taxon>Actinomycetota</taxon>
        <taxon>Actinomycetes</taxon>
        <taxon>Frankiales</taxon>
        <taxon>Frankiaceae</taxon>
        <taxon>Parafrankia</taxon>
    </lineage>
</organism>
<reference evidence="2" key="1">
    <citation type="submission" date="2015-11" db="EMBL/GenBank/DDBJ databases">
        <authorList>
            <person name="Varghese N."/>
        </authorList>
    </citation>
    <scope>NUCLEOTIDE SEQUENCE [LARGE SCALE GENOMIC DNA]</scope>
    <source>
        <strain evidence="2">DSM 45899</strain>
    </source>
</reference>
<evidence type="ECO:0000313" key="2">
    <source>
        <dbReference type="Proteomes" id="UP000198802"/>
    </source>
</evidence>
<keyword evidence="2" id="KW-1185">Reference proteome</keyword>
<evidence type="ECO:0000313" key="1">
    <source>
        <dbReference type="EMBL" id="CUU56609.1"/>
    </source>
</evidence>
<dbReference type="Proteomes" id="UP000198802">
    <property type="component" value="Unassembled WGS sequence"/>
</dbReference>
<proteinExistence type="predicted"/>
<dbReference type="AlphaFoldDB" id="A0A0S4QLY3"/>